<accession>A0ABN6HYD8</accession>
<proteinExistence type="predicted"/>
<sequence length="76" mass="8117">MKKVTLIIATIAMLGIVSCKETKEESKTVVVEQEAAPATEEPKEGTSLSVGSDGVEFSTNDGESQTEIDINTKDEK</sequence>
<keyword evidence="3" id="KW-1185">Reference proteome</keyword>
<organism evidence="2 3">
    <name type="scientific">Flavobacterium okayamense</name>
    <dbReference type="NCBI Taxonomy" id="2830782"/>
    <lineage>
        <taxon>Bacteria</taxon>
        <taxon>Pseudomonadati</taxon>
        <taxon>Bacteroidota</taxon>
        <taxon>Flavobacteriia</taxon>
        <taxon>Flavobacteriales</taxon>
        <taxon>Flavobacteriaceae</taxon>
        <taxon>Flavobacterium</taxon>
    </lineage>
</organism>
<gene>
    <name evidence="2" type="ORF">KK2020170_22380</name>
</gene>
<name>A0ABN6HYD8_9FLAO</name>
<protein>
    <submittedName>
        <fullName evidence="2">Uncharacterized protein</fullName>
    </submittedName>
</protein>
<reference evidence="2 3" key="1">
    <citation type="submission" date="2021-06" db="EMBL/GenBank/DDBJ databases">
        <title>Whole genome sequences of Flavobacterium sp. KK2020170 and assembly.</title>
        <authorList>
            <person name="Kitahara K."/>
            <person name="Miyoshi S."/>
            <person name="Uesaka K."/>
        </authorList>
    </citation>
    <scope>NUCLEOTIDE SEQUENCE [LARGE SCALE GENOMIC DNA]</scope>
    <source>
        <strain evidence="2 3">KK2020170</strain>
    </source>
</reference>
<dbReference type="Proteomes" id="UP000825258">
    <property type="component" value="Chromosome"/>
</dbReference>
<feature type="region of interest" description="Disordered" evidence="1">
    <location>
        <begin position="30"/>
        <end position="76"/>
    </location>
</feature>
<evidence type="ECO:0000313" key="3">
    <source>
        <dbReference type="Proteomes" id="UP000825258"/>
    </source>
</evidence>
<dbReference type="RefSeq" id="WP_221258455.1">
    <property type="nucleotide sequence ID" value="NZ_AP024749.1"/>
</dbReference>
<dbReference type="EMBL" id="AP024749">
    <property type="protein sequence ID" value="BCY29370.1"/>
    <property type="molecule type" value="Genomic_DNA"/>
</dbReference>
<evidence type="ECO:0000313" key="2">
    <source>
        <dbReference type="EMBL" id="BCY29370.1"/>
    </source>
</evidence>
<evidence type="ECO:0000256" key="1">
    <source>
        <dbReference type="SAM" id="MobiDB-lite"/>
    </source>
</evidence>
<feature type="compositionally biased region" description="Polar residues" evidence="1">
    <location>
        <begin position="57"/>
        <end position="69"/>
    </location>
</feature>
<dbReference type="PROSITE" id="PS51257">
    <property type="entry name" value="PROKAR_LIPOPROTEIN"/>
    <property type="match status" value="1"/>
</dbReference>